<accession>A0A2T0YDJ9</accession>
<comment type="caution">
    <text evidence="2">The sequence shown here is derived from an EMBL/GenBank/DDBJ whole genome shotgun (WGS) entry which is preliminary data.</text>
</comment>
<dbReference type="InterPro" id="IPR036390">
    <property type="entry name" value="WH_DNA-bd_sf"/>
</dbReference>
<dbReference type="Gene3D" id="1.10.10.10">
    <property type="entry name" value="Winged helix-like DNA-binding domain superfamily/Winged helix DNA-binding domain"/>
    <property type="match status" value="1"/>
</dbReference>
<dbReference type="InterPro" id="IPR036388">
    <property type="entry name" value="WH-like_DNA-bd_sf"/>
</dbReference>
<dbReference type="Proteomes" id="UP000238217">
    <property type="component" value="Unassembled WGS sequence"/>
</dbReference>
<dbReference type="Pfam" id="PF12802">
    <property type="entry name" value="MarR_2"/>
    <property type="match status" value="1"/>
</dbReference>
<proteinExistence type="predicted"/>
<evidence type="ECO:0000313" key="3">
    <source>
        <dbReference type="Proteomes" id="UP000238217"/>
    </source>
</evidence>
<dbReference type="InterPro" id="IPR039422">
    <property type="entry name" value="MarR/SlyA-like"/>
</dbReference>
<dbReference type="OrthoDB" id="8635520at2"/>
<protein>
    <submittedName>
        <fullName evidence="2">MarR family transcriptional regulator</fullName>
    </submittedName>
</protein>
<dbReference type="RefSeq" id="WP_106123802.1">
    <property type="nucleotide sequence ID" value="NZ_PVTY01000017.1"/>
</dbReference>
<dbReference type="GO" id="GO:0006950">
    <property type="term" value="P:response to stress"/>
    <property type="evidence" value="ECO:0007669"/>
    <property type="project" value="TreeGrafter"/>
</dbReference>
<feature type="domain" description="HTH marR-type" evidence="1">
    <location>
        <begin position="14"/>
        <end position="146"/>
    </location>
</feature>
<evidence type="ECO:0000313" key="2">
    <source>
        <dbReference type="EMBL" id="PRZ12900.1"/>
    </source>
</evidence>
<dbReference type="PRINTS" id="PR00598">
    <property type="entry name" value="HTHMARR"/>
</dbReference>
<dbReference type="PROSITE" id="PS50995">
    <property type="entry name" value="HTH_MARR_2"/>
    <property type="match status" value="1"/>
</dbReference>
<dbReference type="EMBL" id="PVTY01000017">
    <property type="protein sequence ID" value="PRZ12900.1"/>
    <property type="molecule type" value="Genomic_DNA"/>
</dbReference>
<dbReference type="SUPFAM" id="SSF46785">
    <property type="entry name" value="Winged helix' DNA-binding domain"/>
    <property type="match status" value="1"/>
</dbReference>
<dbReference type="InterPro" id="IPR000835">
    <property type="entry name" value="HTH_MarR-typ"/>
</dbReference>
<dbReference type="PANTHER" id="PTHR33164">
    <property type="entry name" value="TRANSCRIPTIONAL REGULATOR, MARR FAMILY"/>
    <property type="match status" value="1"/>
</dbReference>
<dbReference type="GO" id="GO:0003700">
    <property type="term" value="F:DNA-binding transcription factor activity"/>
    <property type="evidence" value="ECO:0007669"/>
    <property type="project" value="InterPro"/>
</dbReference>
<evidence type="ECO:0000259" key="1">
    <source>
        <dbReference type="PROSITE" id="PS50995"/>
    </source>
</evidence>
<keyword evidence="3" id="KW-1185">Reference proteome</keyword>
<sequence length="170" mass="18534">MSVPWLTSTELAAWVRLASILELLPGALDGQLRRDAELTHFDYRVLSVLSESEDKTLRMTYLAQVTNASLPRLSHVIARLESRGYVQRQPCTEDRRATNASLTEQGWAKVVSAAPGHVEAVRSLVLDGLSAEQVAQLTEITSSILDRLDAGDAMRPVYAKHDAIPGPGTG</sequence>
<dbReference type="SMART" id="SM00347">
    <property type="entry name" value="HTH_MARR"/>
    <property type="match status" value="1"/>
</dbReference>
<organism evidence="2 3">
    <name type="scientific">Nesterenkonia sandarakina</name>
    <dbReference type="NCBI Taxonomy" id="272918"/>
    <lineage>
        <taxon>Bacteria</taxon>
        <taxon>Bacillati</taxon>
        <taxon>Actinomycetota</taxon>
        <taxon>Actinomycetes</taxon>
        <taxon>Micrococcales</taxon>
        <taxon>Micrococcaceae</taxon>
        <taxon>Nesterenkonia</taxon>
    </lineage>
</organism>
<dbReference type="AlphaFoldDB" id="A0A2T0YDJ9"/>
<reference evidence="2 3" key="1">
    <citation type="submission" date="2018-03" db="EMBL/GenBank/DDBJ databases">
        <title>Comparative analysis of microorganisms from saline springs in Andes Mountain Range, Colombia.</title>
        <authorList>
            <person name="Rubin E."/>
        </authorList>
    </citation>
    <scope>NUCLEOTIDE SEQUENCE [LARGE SCALE GENOMIC DNA]</scope>
    <source>
        <strain evidence="2 3">CG 35</strain>
    </source>
</reference>
<gene>
    <name evidence="2" type="ORF">BCL67_1172</name>
</gene>
<name>A0A2T0YDJ9_9MICC</name>
<dbReference type="PANTHER" id="PTHR33164:SF99">
    <property type="entry name" value="MARR FAMILY REGULATORY PROTEIN"/>
    <property type="match status" value="1"/>
</dbReference>